<evidence type="ECO:0000313" key="3">
    <source>
        <dbReference type="Proteomes" id="UP001595989"/>
    </source>
</evidence>
<organism evidence="2 3">
    <name type="scientific">Virgibacillus kekensis</name>
    <dbReference type="NCBI Taxonomy" id="202261"/>
    <lineage>
        <taxon>Bacteria</taxon>
        <taxon>Bacillati</taxon>
        <taxon>Bacillota</taxon>
        <taxon>Bacilli</taxon>
        <taxon>Bacillales</taxon>
        <taxon>Bacillaceae</taxon>
        <taxon>Virgibacillus</taxon>
    </lineage>
</organism>
<reference evidence="3" key="1">
    <citation type="journal article" date="2019" name="Int. J. Syst. Evol. Microbiol.">
        <title>The Global Catalogue of Microorganisms (GCM) 10K type strain sequencing project: providing services to taxonomists for standard genome sequencing and annotation.</title>
        <authorList>
            <consortium name="The Broad Institute Genomics Platform"/>
            <consortium name="The Broad Institute Genome Sequencing Center for Infectious Disease"/>
            <person name="Wu L."/>
            <person name="Ma J."/>
        </authorList>
    </citation>
    <scope>NUCLEOTIDE SEQUENCE [LARGE SCALE GENOMIC DNA]</scope>
    <source>
        <strain evidence="3">CGMCC 4.7426</strain>
    </source>
</reference>
<dbReference type="RefSeq" id="WP_390295602.1">
    <property type="nucleotide sequence ID" value="NZ_JBHSFU010000005.1"/>
</dbReference>
<keyword evidence="1" id="KW-1133">Transmembrane helix</keyword>
<evidence type="ECO:0000256" key="1">
    <source>
        <dbReference type="SAM" id="Phobius"/>
    </source>
</evidence>
<accession>A0ABV9DM25</accession>
<dbReference type="Proteomes" id="UP001595989">
    <property type="component" value="Unassembled WGS sequence"/>
</dbReference>
<evidence type="ECO:0000313" key="2">
    <source>
        <dbReference type="EMBL" id="MFC4558613.1"/>
    </source>
</evidence>
<feature type="transmembrane region" description="Helical" evidence="1">
    <location>
        <begin position="34"/>
        <end position="56"/>
    </location>
</feature>
<feature type="transmembrane region" description="Helical" evidence="1">
    <location>
        <begin position="9"/>
        <end position="28"/>
    </location>
</feature>
<keyword evidence="3" id="KW-1185">Reference proteome</keyword>
<sequence>MKKRKAKTIWGLMIPVLIILAYVLPYTVLSETQAWYGSFLIWGMIGVIIIIANLFVTKDWGK</sequence>
<proteinExistence type="predicted"/>
<dbReference type="EMBL" id="JBHSFU010000005">
    <property type="protein sequence ID" value="MFC4558613.1"/>
    <property type="molecule type" value="Genomic_DNA"/>
</dbReference>
<gene>
    <name evidence="2" type="ORF">ACFO3D_10375</name>
</gene>
<keyword evidence="1" id="KW-0472">Membrane</keyword>
<name>A0ABV9DM25_9BACI</name>
<keyword evidence="1" id="KW-0812">Transmembrane</keyword>
<comment type="caution">
    <text evidence="2">The sequence shown here is derived from an EMBL/GenBank/DDBJ whole genome shotgun (WGS) entry which is preliminary data.</text>
</comment>
<protein>
    <submittedName>
        <fullName evidence="2">Uncharacterized protein</fullName>
    </submittedName>
</protein>